<reference evidence="2 3" key="1">
    <citation type="submission" date="2024-04" db="EMBL/GenBank/DDBJ databases">
        <authorList>
            <person name="Fracassetti M."/>
        </authorList>
    </citation>
    <scope>NUCLEOTIDE SEQUENCE [LARGE SCALE GENOMIC DNA]</scope>
</reference>
<evidence type="ECO:0000313" key="3">
    <source>
        <dbReference type="Proteomes" id="UP001497516"/>
    </source>
</evidence>
<name>A0AAV2DNB0_9ROSI</name>
<dbReference type="EMBL" id="OZ034816">
    <property type="protein sequence ID" value="CAL1375443.1"/>
    <property type="molecule type" value="Genomic_DNA"/>
</dbReference>
<sequence length="107" mass="12422">MTMEREKVNAITREMTTPNIWRKAANRISERGFPKRHLLEPWKSKARPDLEPLDQNQQGSISQREEAKRTHKGNKEGHKGLERQETKGGKKQQTNGKEKSLGHRRSP</sequence>
<organism evidence="2 3">
    <name type="scientific">Linum trigynum</name>
    <dbReference type="NCBI Taxonomy" id="586398"/>
    <lineage>
        <taxon>Eukaryota</taxon>
        <taxon>Viridiplantae</taxon>
        <taxon>Streptophyta</taxon>
        <taxon>Embryophyta</taxon>
        <taxon>Tracheophyta</taxon>
        <taxon>Spermatophyta</taxon>
        <taxon>Magnoliopsida</taxon>
        <taxon>eudicotyledons</taxon>
        <taxon>Gunneridae</taxon>
        <taxon>Pentapetalae</taxon>
        <taxon>rosids</taxon>
        <taxon>fabids</taxon>
        <taxon>Malpighiales</taxon>
        <taxon>Linaceae</taxon>
        <taxon>Linum</taxon>
    </lineage>
</organism>
<feature type="compositionally biased region" description="Basic and acidic residues" evidence="1">
    <location>
        <begin position="28"/>
        <end position="50"/>
    </location>
</feature>
<dbReference type="AlphaFoldDB" id="A0AAV2DNB0"/>
<feature type="region of interest" description="Disordered" evidence="1">
    <location>
        <begin position="22"/>
        <end position="107"/>
    </location>
</feature>
<evidence type="ECO:0000313" key="2">
    <source>
        <dbReference type="EMBL" id="CAL1375443.1"/>
    </source>
</evidence>
<feature type="compositionally biased region" description="Basic and acidic residues" evidence="1">
    <location>
        <begin position="63"/>
        <end position="88"/>
    </location>
</feature>
<protein>
    <submittedName>
        <fullName evidence="2">Uncharacterized protein</fullName>
    </submittedName>
</protein>
<evidence type="ECO:0000256" key="1">
    <source>
        <dbReference type="SAM" id="MobiDB-lite"/>
    </source>
</evidence>
<proteinExistence type="predicted"/>
<dbReference type="Proteomes" id="UP001497516">
    <property type="component" value="Chromosome 3"/>
</dbReference>
<keyword evidence="3" id="KW-1185">Reference proteome</keyword>
<gene>
    <name evidence="2" type="ORF">LTRI10_LOCUS17238</name>
</gene>
<accession>A0AAV2DNB0</accession>